<dbReference type="InterPro" id="IPR037858">
    <property type="entry name" value="RhoGAP_ARAP"/>
</dbReference>
<dbReference type="Pfam" id="PF00620">
    <property type="entry name" value="RhoGAP"/>
    <property type="match status" value="1"/>
</dbReference>
<protein>
    <submittedName>
        <fullName evidence="9 10">Arf-GAP with Rho-GAP domain, ANK repeat and PH domain-containing protein 1</fullName>
    </submittedName>
</protein>
<keyword evidence="8" id="KW-1185">Reference proteome</keyword>
<dbReference type="Gene3D" id="1.10.555.10">
    <property type="entry name" value="Rho GTPase activation protein"/>
    <property type="match status" value="1"/>
</dbReference>
<name>A0A1W4XRT0_AGRPL</name>
<dbReference type="RefSeq" id="XP_018335488.1">
    <property type="nucleotide sequence ID" value="XM_018479986.2"/>
</dbReference>
<dbReference type="GO" id="GO:0005737">
    <property type="term" value="C:cytoplasm"/>
    <property type="evidence" value="ECO:0007669"/>
    <property type="project" value="UniProtKB-SubCell"/>
</dbReference>
<feature type="compositionally biased region" description="Polar residues" evidence="5">
    <location>
        <begin position="482"/>
        <end position="496"/>
    </location>
</feature>
<feature type="region of interest" description="Disordered" evidence="5">
    <location>
        <begin position="313"/>
        <end position="361"/>
    </location>
</feature>
<dbReference type="RefSeq" id="XP_018335487.1">
    <property type="nucleotide sequence ID" value="XM_018479985.2"/>
</dbReference>
<accession>A0A1W4XRT0</accession>
<keyword evidence="4" id="KW-0677">Repeat</keyword>
<evidence type="ECO:0000259" key="6">
    <source>
        <dbReference type="PROSITE" id="PS50003"/>
    </source>
</evidence>
<dbReference type="KEGG" id="apln:108744287"/>
<feature type="compositionally biased region" description="Low complexity" evidence="5">
    <location>
        <begin position="330"/>
        <end position="346"/>
    </location>
</feature>
<dbReference type="Gene3D" id="3.10.20.90">
    <property type="entry name" value="Phosphatidylinositol 3-kinase Catalytic Subunit, Chain A, domain 1"/>
    <property type="match status" value="1"/>
</dbReference>
<dbReference type="SUPFAM" id="SSF50729">
    <property type="entry name" value="PH domain-like"/>
    <property type="match status" value="2"/>
</dbReference>
<feature type="region of interest" description="Disordered" evidence="5">
    <location>
        <begin position="463"/>
        <end position="500"/>
    </location>
</feature>
<feature type="region of interest" description="Disordered" evidence="5">
    <location>
        <begin position="159"/>
        <end position="207"/>
    </location>
</feature>
<reference evidence="9 10" key="1">
    <citation type="submission" date="2025-04" db="UniProtKB">
        <authorList>
            <consortium name="RefSeq"/>
        </authorList>
    </citation>
    <scope>IDENTIFICATION</scope>
    <source>
        <tissue evidence="9 10">Entire body</tissue>
    </source>
</reference>
<dbReference type="InterPro" id="IPR000198">
    <property type="entry name" value="RhoGAP_dom"/>
</dbReference>
<evidence type="ECO:0000259" key="7">
    <source>
        <dbReference type="PROSITE" id="PS50238"/>
    </source>
</evidence>
<evidence type="ECO:0000256" key="3">
    <source>
        <dbReference type="ARBA" id="ARBA00022490"/>
    </source>
</evidence>
<dbReference type="CTD" id="32686"/>
<evidence type="ECO:0000256" key="5">
    <source>
        <dbReference type="SAM" id="MobiDB-lite"/>
    </source>
</evidence>
<dbReference type="GeneID" id="108744287"/>
<keyword evidence="3" id="KW-0963">Cytoplasm</keyword>
<feature type="compositionally biased region" description="Pro residues" evidence="5">
    <location>
        <begin position="172"/>
        <end position="181"/>
    </location>
</feature>
<dbReference type="PROSITE" id="PS50238">
    <property type="entry name" value="RHOGAP"/>
    <property type="match status" value="1"/>
</dbReference>
<evidence type="ECO:0000313" key="10">
    <source>
        <dbReference type="RefSeq" id="XP_018335488.1"/>
    </source>
</evidence>
<dbReference type="PROSITE" id="PS50003">
    <property type="entry name" value="PH_DOMAIN"/>
    <property type="match status" value="1"/>
</dbReference>
<evidence type="ECO:0000256" key="2">
    <source>
        <dbReference type="ARBA" id="ARBA00022468"/>
    </source>
</evidence>
<dbReference type="PANTHER" id="PTHR45899:SF2">
    <property type="entry name" value="RHO GTPASE ACTIVATING PROTEIN AT 15B, ISOFORM C"/>
    <property type="match status" value="1"/>
</dbReference>
<dbReference type="GO" id="GO:0007165">
    <property type="term" value="P:signal transduction"/>
    <property type="evidence" value="ECO:0007669"/>
    <property type="project" value="InterPro"/>
</dbReference>
<dbReference type="SMART" id="SM00324">
    <property type="entry name" value="RhoGAP"/>
    <property type="match status" value="1"/>
</dbReference>
<dbReference type="PANTHER" id="PTHR45899">
    <property type="entry name" value="RHO GTPASE ACTIVATING PROTEIN AT 15B, ISOFORM C"/>
    <property type="match status" value="1"/>
</dbReference>
<dbReference type="Pfam" id="PF00169">
    <property type="entry name" value="PH"/>
    <property type="match status" value="1"/>
</dbReference>
<feature type="compositionally biased region" description="Low complexity" evidence="5">
    <location>
        <begin position="196"/>
        <end position="207"/>
    </location>
</feature>
<evidence type="ECO:0000313" key="9">
    <source>
        <dbReference type="RefSeq" id="XP_018335487.1"/>
    </source>
</evidence>
<dbReference type="STRING" id="224129.A0A1W4XRT0"/>
<dbReference type="CDD" id="cd04385">
    <property type="entry name" value="RhoGAP_ARAP"/>
    <property type="match status" value="1"/>
</dbReference>
<feature type="region of interest" description="Disordered" evidence="5">
    <location>
        <begin position="40"/>
        <end position="66"/>
    </location>
</feature>
<dbReference type="CDD" id="cd00821">
    <property type="entry name" value="PH"/>
    <property type="match status" value="1"/>
</dbReference>
<dbReference type="AlphaFoldDB" id="A0A1W4XRT0"/>
<keyword evidence="2" id="KW-0343">GTPase activation</keyword>
<dbReference type="Gene3D" id="2.30.29.30">
    <property type="entry name" value="Pleckstrin-homology domain (PH domain)/Phosphotyrosine-binding domain (PTB)"/>
    <property type="match status" value="2"/>
</dbReference>
<gene>
    <name evidence="9 10" type="primary">LOC108744287</name>
</gene>
<feature type="region of interest" description="Disordered" evidence="5">
    <location>
        <begin position="1"/>
        <end position="26"/>
    </location>
</feature>
<dbReference type="OrthoDB" id="29546at2759"/>
<feature type="domain" description="PH" evidence="6">
    <location>
        <begin position="555"/>
        <end position="666"/>
    </location>
</feature>
<feature type="compositionally biased region" description="Basic and acidic residues" evidence="5">
    <location>
        <begin position="48"/>
        <end position="58"/>
    </location>
</feature>
<evidence type="ECO:0000256" key="4">
    <source>
        <dbReference type="ARBA" id="ARBA00022737"/>
    </source>
</evidence>
<dbReference type="InterPro" id="IPR052227">
    <property type="entry name" value="Arf-Rho-GAP_ANK-PH_domain"/>
</dbReference>
<feature type="region of interest" description="Disordered" evidence="5">
    <location>
        <begin position="97"/>
        <end position="130"/>
    </location>
</feature>
<dbReference type="GO" id="GO:0005096">
    <property type="term" value="F:GTPase activator activity"/>
    <property type="evidence" value="ECO:0007669"/>
    <property type="project" value="UniProtKB-KW"/>
</dbReference>
<dbReference type="InterPro" id="IPR008936">
    <property type="entry name" value="Rho_GTPase_activation_prot"/>
</dbReference>
<dbReference type="SUPFAM" id="SSF48350">
    <property type="entry name" value="GTPase activation domain, GAP"/>
    <property type="match status" value="1"/>
</dbReference>
<organism evidence="8 9">
    <name type="scientific">Agrilus planipennis</name>
    <name type="common">Emerald ash borer</name>
    <name type="synonym">Agrilus marcopoli</name>
    <dbReference type="NCBI Taxonomy" id="224129"/>
    <lineage>
        <taxon>Eukaryota</taxon>
        <taxon>Metazoa</taxon>
        <taxon>Ecdysozoa</taxon>
        <taxon>Arthropoda</taxon>
        <taxon>Hexapoda</taxon>
        <taxon>Insecta</taxon>
        <taxon>Pterygota</taxon>
        <taxon>Neoptera</taxon>
        <taxon>Endopterygota</taxon>
        <taxon>Coleoptera</taxon>
        <taxon>Polyphaga</taxon>
        <taxon>Elateriformia</taxon>
        <taxon>Buprestoidea</taxon>
        <taxon>Buprestidae</taxon>
        <taxon>Agrilinae</taxon>
        <taxon>Agrilus</taxon>
    </lineage>
</organism>
<dbReference type="Proteomes" id="UP000192223">
    <property type="component" value="Unplaced"/>
</dbReference>
<dbReference type="InterPro" id="IPR011993">
    <property type="entry name" value="PH-like_dom_sf"/>
</dbReference>
<dbReference type="InterPro" id="IPR001849">
    <property type="entry name" value="PH_domain"/>
</dbReference>
<dbReference type="SMART" id="SM00233">
    <property type="entry name" value="PH"/>
    <property type="match status" value="2"/>
</dbReference>
<feature type="domain" description="Rho-GAP" evidence="7">
    <location>
        <begin position="780"/>
        <end position="967"/>
    </location>
</feature>
<evidence type="ECO:0000313" key="8">
    <source>
        <dbReference type="Proteomes" id="UP000192223"/>
    </source>
</evidence>
<evidence type="ECO:0000256" key="1">
    <source>
        <dbReference type="ARBA" id="ARBA00004496"/>
    </source>
</evidence>
<proteinExistence type="predicted"/>
<comment type="subcellular location">
    <subcellularLocation>
        <location evidence="1">Cytoplasm</location>
    </subcellularLocation>
</comment>
<dbReference type="GO" id="GO:0005547">
    <property type="term" value="F:phosphatidylinositol-3,4,5-trisphosphate binding"/>
    <property type="evidence" value="ECO:0007669"/>
    <property type="project" value="InterPro"/>
</dbReference>
<feature type="compositionally biased region" description="Polar residues" evidence="5">
    <location>
        <begin position="107"/>
        <end position="119"/>
    </location>
</feature>
<sequence length="1227" mass="139819">MNAPIPAPRNLSQNDIKKPVPTPRKTIPIRKVEVEQQSLRNENFNINEDDKQSIKEEPTPTSTFSRRVRKFSNTSKQIKDELTEKVNEKKKMVIEGTRQSMKRITRRFTTSGCENSNAVENVPQEEERKSEPVGDIFNKISFKSPIKLIENDYANSEVDRLSNHSSESLESLPPPMYPPPPLREDAIYDKPQSLPSSSGNSISNSSGSAPICHTNSNLYESVFPSYPNNSDSESCTDTVAGTIDKKLELSRSDSWYYYDSVSKNENIYSNVDATPPLIAEKVEPESTLTNNVISYENYEINRTKSPNIVSELKASPQDSPKINECRKQHPNLNSSNSPSPSEFSNPFMASDLPHNNLNSPSITMNKEANALDETLSEALSGVSVRNSLYENCAITPPPRLKKGIKQPTKSLIMQFDPLSNIEKLDHNITDLNALEELLQGDLCNNSSVITADNWSASNESEVEEYMSPPTPPIRFDSLPEETMSSSWEPPTANQTPPLDKSKTSWFLEEPAPETPKKRPSWFKQVSVRMKVPEKITFKGSKDNMLVRPALVSKGMIQQKGMLYKITSGPVEDLFGEFSARWCILETGNFYCYSDNVSDTIKEHFPMENIMSIQVLLDQKFKYRYENDDLHCFELNVSGKSRGGYVYGSRSVSERRVWMQKIAESMTNRFSAKITSDYSRMGWAYVREGISGEWAGAWVILSKRILYYAIDNSSVKSIDLRKARCIEMRTVPETEIVPTTNNKGPNMVVDCPSAVLYLRMWTSRETKAWCHIVRMSAHSNGALLEQQQLTKNDVPVIVEKCINFIYAHGSMCEGIYRRAGGGGAVQELLTQFRRDAWAVQLTIDKYSEHDVATVLKRFFRDLPEPLLSSSNRQYLCQVSLVKSIDDRVRMYKAVFDQFNPIAYKTIRRLLGHLHFINSQSKKNLMTIDNLAAVWGPTLMQYDDKDGQLYSQKEVTVVGQLISLYKNIFAENAEEVEQERQMLQVLEKCTNSPQGPVNTKSSGDLRVWIYLHNKDGETFNVAIGPHKTAYDVCLELSSKAKIAVHELILEEFVLNGNLYRPVHYKEKVLDVVLRWGYWCEADRKDNILVLSPLCKYWEFIQDKFLPVSGELKFADNKSRMFKNFIFELAQAKLTCYKDKTCAVKLSSWNIEDIVWYLGNEPKRNPQSKWTITFFPKNEPPVRAKSKPWFGNILVWTDPAFRAMWLSSMLRLEHPTDLTPPPQHVNLMSA</sequence>
<dbReference type="CDD" id="cd17113">
    <property type="entry name" value="RA_ARAPs"/>
    <property type="match status" value="1"/>
</dbReference>